<sequence length="89" mass="9056">MRLSILAALLLAFGTLVALPTHSEAGLFERFGKRTAQTAEGVGRGTARAGRGVARGAETAGRGVGRGAARAGRGVGHGFMCAVTFGRRC</sequence>
<keyword evidence="4" id="KW-1185">Reference proteome</keyword>
<protein>
    <submittedName>
        <fullName evidence="3">Uncharacterized protein</fullName>
    </submittedName>
</protein>
<dbReference type="STRING" id="1177755.A7A08_02386"/>
<comment type="caution">
    <text evidence="3">The sequence shown here is derived from an EMBL/GenBank/DDBJ whole genome shotgun (WGS) entry which is preliminary data.</text>
</comment>
<dbReference type="AlphaFoldDB" id="A0A1E2RX02"/>
<proteinExistence type="predicted"/>
<evidence type="ECO:0000256" key="2">
    <source>
        <dbReference type="SAM" id="SignalP"/>
    </source>
</evidence>
<feature type="chain" id="PRO_5009116587" evidence="2">
    <location>
        <begin position="19"/>
        <end position="89"/>
    </location>
</feature>
<gene>
    <name evidence="3" type="ORF">A7A08_02386</name>
</gene>
<dbReference type="Proteomes" id="UP000095087">
    <property type="component" value="Unassembled WGS sequence"/>
</dbReference>
<evidence type="ECO:0000256" key="1">
    <source>
        <dbReference type="SAM" id="MobiDB-lite"/>
    </source>
</evidence>
<accession>A0A1E2RX02</accession>
<reference evidence="3 4" key="1">
    <citation type="submission" date="2016-07" db="EMBL/GenBank/DDBJ databases">
        <title>Draft genome sequence of Methyloligella halotolerans C2T (VKM B-2706T=CCUG 61687T=DSM 25045T), a halotolerant polyhydroxybutyrate accumulating methylotroph.</title>
        <authorList>
            <person name="Vasilenko O.V."/>
            <person name="Doronina N.V."/>
            <person name="Poroshina M.N."/>
            <person name="Tarlachkov S.V."/>
            <person name="Trotsenko Y.A."/>
        </authorList>
    </citation>
    <scope>NUCLEOTIDE SEQUENCE [LARGE SCALE GENOMIC DNA]</scope>
    <source>
        <strain evidence="3 4">VKM B-2706</strain>
    </source>
</reference>
<dbReference type="RefSeq" id="WP_069095591.1">
    <property type="nucleotide sequence ID" value="NZ_MASI01000006.1"/>
</dbReference>
<feature type="region of interest" description="Disordered" evidence="1">
    <location>
        <begin position="39"/>
        <end position="70"/>
    </location>
</feature>
<keyword evidence="2" id="KW-0732">Signal</keyword>
<evidence type="ECO:0000313" key="3">
    <source>
        <dbReference type="EMBL" id="ODA66618.1"/>
    </source>
</evidence>
<name>A0A1E2RX02_9HYPH</name>
<feature type="signal peptide" evidence="2">
    <location>
        <begin position="1"/>
        <end position="18"/>
    </location>
</feature>
<evidence type="ECO:0000313" key="4">
    <source>
        <dbReference type="Proteomes" id="UP000095087"/>
    </source>
</evidence>
<dbReference type="EMBL" id="MASI01000006">
    <property type="protein sequence ID" value="ODA66618.1"/>
    <property type="molecule type" value="Genomic_DNA"/>
</dbReference>
<organism evidence="3 4">
    <name type="scientific">Methyloligella halotolerans</name>
    <dbReference type="NCBI Taxonomy" id="1177755"/>
    <lineage>
        <taxon>Bacteria</taxon>
        <taxon>Pseudomonadati</taxon>
        <taxon>Pseudomonadota</taxon>
        <taxon>Alphaproteobacteria</taxon>
        <taxon>Hyphomicrobiales</taxon>
        <taxon>Hyphomicrobiaceae</taxon>
        <taxon>Methyloligella</taxon>
    </lineage>
</organism>